<dbReference type="AlphaFoldDB" id="A0A1H6F719"/>
<accession>A0A1H6F719</accession>
<dbReference type="EMBL" id="FMSV02000407">
    <property type="protein sequence ID" value="SEH05940.1"/>
    <property type="molecule type" value="Genomic_DNA"/>
</dbReference>
<proteinExistence type="predicted"/>
<reference evidence="2 3" key="1">
    <citation type="submission" date="2016-10" db="EMBL/GenBank/DDBJ databases">
        <authorList>
            <person name="de Groot N.N."/>
        </authorList>
    </citation>
    <scope>NUCLEOTIDE SEQUENCE [LARGE SCALE GENOMIC DNA]</scope>
    <source>
        <strain evidence="2">MBHS1</strain>
    </source>
</reference>
<name>A0A1H6F719_9GAMM</name>
<dbReference type="RefSeq" id="WP_286019262.1">
    <property type="nucleotide sequence ID" value="NZ_FMSV02000407.1"/>
</dbReference>
<keyword evidence="1" id="KW-1133">Transmembrane helix</keyword>
<keyword evidence="1" id="KW-0812">Transmembrane</keyword>
<keyword evidence="2" id="KW-0548">Nucleotidyltransferase</keyword>
<keyword evidence="2" id="KW-0808">Transferase</keyword>
<protein>
    <submittedName>
        <fullName evidence="2">Phosphatidate cytidylyltransferase</fullName>
        <ecNumber evidence="2">2.7.7.41</ecNumber>
    </submittedName>
</protein>
<keyword evidence="1" id="KW-0472">Membrane</keyword>
<dbReference type="Proteomes" id="UP000236724">
    <property type="component" value="Unassembled WGS sequence"/>
</dbReference>
<evidence type="ECO:0000313" key="3">
    <source>
        <dbReference type="Proteomes" id="UP000236724"/>
    </source>
</evidence>
<feature type="transmembrane region" description="Helical" evidence="1">
    <location>
        <begin position="53"/>
        <end position="72"/>
    </location>
</feature>
<keyword evidence="3" id="KW-1185">Reference proteome</keyword>
<dbReference type="Pfam" id="PF01148">
    <property type="entry name" value="CTP_transf_1"/>
    <property type="match status" value="1"/>
</dbReference>
<dbReference type="GO" id="GO:0004605">
    <property type="term" value="F:phosphatidate cytidylyltransferase activity"/>
    <property type="evidence" value="ECO:0007669"/>
    <property type="project" value="UniProtKB-EC"/>
</dbReference>
<gene>
    <name evidence="2" type="primary">cdsA_1</name>
    <name evidence="2" type="ORF">MBHS_01795</name>
</gene>
<feature type="transmembrane region" description="Helical" evidence="1">
    <location>
        <begin position="12"/>
        <end position="41"/>
    </location>
</feature>
<dbReference type="EC" id="2.7.7.41" evidence="2"/>
<evidence type="ECO:0000313" key="2">
    <source>
        <dbReference type="EMBL" id="SEH05940.1"/>
    </source>
</evidence>
<evidence type="ECO:0000256" key="1">
    <source>
        <dbReference type="SAM" id="Phobius"/>
    </source>
</evidence>
<organism evidence="2 3">
    <name type="scientific">Candidatus Venteria ishoeyi</name>
    <dbReference type="NCBI Taxonomy" id="1899563"/>
    <lineage>
        <taxon>Bacteria</taxon>
        <taxon>Pseudomonadati</taxon>
        <taxon>Pseudomonadota</taxon>
        <taxon>Gammaproteobacteria</taxon>
        <taxon>Thiotrichales</taxon>
        <taxon>Thiotrichaceae</taxon>
        <taxon>Venteria</taxon>
    </lineage>
</organism>
<sequence>MLKQRILTALILIPLVVLAILYLPTTTLMLLFAVVLGLAAWEWSRIAGWQETVGQLFYVAAMALNFMGLKYLPDAAG</sequence>